<sequence length="114" mass="12631">MYNREDNTYLSSFISLSISSNCFVRIKLSSRASSSSLNRSAANIFTSSTESFSSRRPIVLLGSFSIDKSPFTAPETVLYFSVAAFFCILRFTSFLRLSSSSAMYSSSSPARRLI</sequence>
<feature type="transmembrane region" description="Helical" evidence="1">
    <location>
        <begin position="77"/>
        <end position="97"/>
    </location>
</feature>
<dbReference type="EMBL" id="GISG01254587">
    <property type="protein sequence ID" value="MBA4672198.1"/>
    <property type="molecule type" value="Transcribed_RNA"/>
</dbReference>
<name>A0A7C9AML1_OPUST</name>
<proteinExistence type="predicted"/>
<protein>
    <submittedName>
        <fullName evidence="2">Uncharacterized protein</fullName>
    </submittedName>
</protein>
<evidence type="ECO:0000256" key="1">
    <source>
        <dbReference type="SAM" id="Phobius"/>
    </source>
</evidence>
<keyword evidence="1" id="KW-1133">Transmembrane helix</keyword>
<accession>A0A7C9AML1</accession>
<evidence type="ECO:0000313" key="2">
    <source>
        <dbReference type="EMBL" id="MBA4672198.1"/>
    </source>
</evidence>
<organism evidence="2">
    <name type="scientific">Opuntia streptacantha</name>
    <name type="common">Prickly pear cactus</name>
    <name type="synonym">Opuntia cardona</name>
    <dbReference type="NCBI Taxonomy" id="393608"/>
    <lineage>
        <taxon>Eukaryota</taxon>
        <taxon>Viridiplantae</taxon>
        <taxon>Streptophyta</taxon>
        <taxon>Embryophyta</taxon>
        <taxon>Tracheophyta</taxon>
        <taxon>Spermatophyta</taxon>
        <taxon>Magnoliopsida</taxon>
        <taxon>eudicotyledons</taxon>
        <taxon>Gunneridae</taxon>
        <taxon>Pentapetalae</taxon>
        <taxon>Caryophyllales</taxon>
        <taxon>Cactineae</taxon>
        <taxon>Cactaceae</taxon>
        <taxon>Opuntioideae</taxon>
        <taxon>Opuntia</taxon>
    </lineage>
</organism>
<keyword evidence="1" id="KW-0812">Transmembrane</keyword>
<dbReference type="AlphaFoldDB" id="A0A7C9AML1"/>
<keyword evidence="1" id="KW-0472">Membrane</keyword>
<reference evidence="2" key="1">
    <citation type="journal article" date="2013" name="J. Plant Res.">
        <title>Effect of fungi and light on seed germination of three Opuntia species from semiarid lands of central Mexico.</title>
        <authorList>
            <person name="Delgado-Sanchez P."/>
            <person name="Jimenez-Bremont J.F."/>
            <person name="Guerrero-Gonzalez Mde L."/>
            <person name="Flores J."/>
        </authorList>
    </citation>
    <scope>NUCLEOTIDE SEQUENCE</scope>
    <source>
        <tissue evidence="2">Cladode</tissue>
    </source>
</reference>
<reference evidence="2" key="2">
    <citation type="submission" date="2020-07" db="EMBL/GenBank/DDBJ databases">
        <authorList>
            <person name="Vera ALvarez R."/>
            <person name="Arias-Moreno D.M."/>
            <person name="Jimenez-Jacinto V."/>
            <person name="Jimenez-Bremont J.F."/>
            <person name="Swaminathan K."/>
            <person name="Moose S.P."/>
            <person name="Guerrero-Gonzalez M.L."/>
            <person name="Marino-Ramirez L."/>
            <person name="Landsman D."/>
            <person name="Rodriguez-Kessler M."/>
            <person name="Delgado-Sanchez P."/>
        </authorList>
    </citation>
    <scope>NUCLEOTIDE SEQUENCE</scope>
    <source>
        <tissue evidence="2">Cladode</tissue>
    </source>
</reference>